<accession>A0A1I6XTU4</accession>
<keyword evidence="2" id="KW-1185">Reference proteome</keyword>
<evidence type="ECO:0000313" key="1">
    <source>
        <dbReference type="EMBL" id="SFT41482.1"/>
    </source>
</evidence>
<name>A0A1I6XTU4_9FLAO</name>
<evidence type="ECO:0000313" key="2">
    <source>
        <dbReference type="Proteomes" id="UP000236454"/>
    </source>
</evidence>
<dbReference type="OrthoDB" id="670847at2"/>
<protein>
    <submittedName>
        <fullName evidence="1">Uncharacterized protein</fullName>
    </submittedName>
</protein>
<reference evidence="1 2" key="1">
    <citation type="submission" date="2016-10" db="EMBL/GenBank/DDBJ databases">
        <authorList>
            <person name="de Groot N.N."/>
        </authorList>
    </citation>
    <scope>NUCLEOTIDE SEQUENCE [LARGE SCALE GENOMIC DNA]</scope>
    <source>
        <strain evidence="1 2">CGMCC 1.7005</strain>
    </source>
</reference>
<dbReference type="EMBL" id="FPAS01000001">
    <property type="protein sequence ID" value="SFT41482.1"/>
    <property type="molecule type" value="Genomic_DNA"/>
</dbReference>
<gene>
    <name evidence="1" type="ORF">SAMN05216474_0432</name>
</gene>
<proteinExistence type="predicted"/>
<dbReference type="RefSeq" id="WP_090245826.1">
    <property type="nucleotide sequence ID" value="NZ_FPAS01000001.1"/>
</dbReference>
<dbReference type="Proteomes" id="UP000236454">
    <property type="component" value="Unassembled WGS sequence"/>
</dbReference>
<dbReference type="AlphaFoldDB" id="A0A1I6XTU4"/>
<organism evidence="1 2">
    <name type="scientific">Lishizhenia tianjinensis</name>
    <dbReference type="NCBI Taxonomy" id="477690"/>
    <lineage>
        <taxon>Bacteria</taxon>
        <taxon>Pseudomonadati</taxon>
        <taxon>Bacteroidota</taxon>
        <taxon>Flavobacteriia</taxon>
        <taxon>Flavobacteriales</taxon>
        <taxon>Crocinitomicaceae</taxon>
        <taxon>Lishizhenia</taxon>
    </lineage>
</organism>
<sequence>MKNTIITSLLFVIILNSCRNNVNENQSIEIEAGIETSIEKVDTLQPITNIDKIERARELMVNVLQWSDSVQSFHLLTFNQNDSVFNSIDTLQLERNLELLNSSRYFTQNFIDNYENIIRTISKKLNNGEYPIWYPGELPPFYFSSDLNPWCLCQDNYGWNSIKVEVINEKEGEFKWTWKELNTNNWSYTFKVINVKNQIKIDYLEGFDYANSINAD</sequence>
<dbReference type="STRING" id="477690.SAMN05216474_0432"/>